<accession>A0ABX7Q6E3</accession>
<keyword evidence="2" id="KW-1185">Reference proteome</keyword>
<dbReference type="RefSeq" id="WP_207164394.1">
    <property type="nucleotide sequence ID" value="NZ_CP071382.1"/>
</dbReference>
<organism evidence="1 2">
    <name type="scientific">Geobacter benzoatilyticus</name>
    <dbReference type="NCBI Taxonomy" id="2815309"/>
    <lineage>
        <taxon>Bacteria</taxon>
        <taxon>Pseudomonadati</taxon>
        <taxon>Thermodesulfobacteriota</taxon>
        <taxon>Desulfuromonadia</taxon>
        <taxon>Geobacterales</taxon>
        <taxon>Geobacteraceae</taxon>
        <taxon>Geobacter</taxon>
    </lineage>
</organism>
<gene>
    <name evidence="1" type="ORF">JZM60_04875</name>
</gene>
<protein>
    <submittedName>
        <fullName evidence="1">Uncharacterized protein</fullName>
    </submittedName>
</protein>
<name>A0ABX7Q6E3_9BACT</name>
<proteinExistence type="predicted"/>
<reference evidence="1 2" key="1">
    <citation type="submission" date="2021-03" db="EMBL/GenBank/DDBJ databases">
        <title>Geobacter metallireducens gen. nov. sp. nov., a microorganism capable of coupling the complete oxidation of organic compounds to the reduction of iron and other metals.</title>
        <authorList>
            <person name="Li Y."/>
        </authorList>
    </citation>
    <scope>NUCLEOTIDE SEQUENCE [LARGE SCALE GENOMIC DNA]</scope>
    <source>
        <strain evidence="1 2">Jerry-YX</strain>
    </source>
</reference>
<dbReference type="Proteomes" id="UP000663651">
    <property type="component" value="Chromosome"/>
</dbReference>
<evidence type="ECO:0000313" key="2">
    <source>
        <dbReference type="Proteomes" id="UP000663651"/>
    </source>
</evidence>
<sequence length="99" mass="10786">MNGAYGQFYEISQLLAGDARGGQLADDLLNACFDYVLPEDGGEGSMASLAHLMGALERFNLHIQREGEGPASGLFIGTPEEVAAWAEDLTWQIWENRPN</sequence>
<dbReference type="EMBL" id="CP071382">
    <property type="protein sequence ID" value="QSV46615.1"/>
    <property type="molecule type" value="Genomic_DNA"/>
</dbReference>
<evidence type="ECO:0000313" key="1">
    <source>
        <dbReference type="EMBL" id="QSV46615.1"/>
    </source>
</evidence>